<keyword evidence="2" id="KW-1185">Reference proteome</keyword>
<name>W7Y1B2_9BACT</name>
<dbReference type="Pfam" id="PF25593">
    <property type="entry name" value="GldD_lipo"/>
    <property type="match status" value="1"/>
</dbReference>
<keyword evidence="1" id="KW-0449">Lipoprotein</keyword>
<dbReference type="Proteomes" id="UP000019402">
    <property type="component" value="Unassembled WGS sequence"/>
</dbReference>
<comment type="caution">
    <text evidence="1">The sequence shown here is derived from an EMBL/GenBank/DDBJ whole genome shotgun (WGS) entry which is preliminary data.</text>
</comment>
<evidence type="ECO:0000313" key="2">
    <source>
        <dbReference type="Proteomes" id="UP000019402"/>
    </source>
</evidence>
<dbReference type="AlphaFoldDB" id="W7Y1B2"/>
<evidence type="ECO:0000313" key="1">
    <source>
        <dbReference type="EMBL" id="GAF04705.1"/>
    </source>
</evidence>
<proteinExistence type="predicted"/>
<gene>
    <name evidence="1" type="ORF">JCM21142_93422</name>
</gene>
<dbReference type="STRING" id="869213.GCA_000517085_03699"/>
<accession>W7Y1B2</accession>
<organism evidence="1 2">
    <name type="scientific">Saccharicrinis fermentans DSM 9555 = JCM 21142</name>
    <dbReference type="NCBI Taxonomy" id="869213"/>
    <lineage>
        <taxon>Bacteria</taxon>
        <taxon>Pseudomonadati</taxon>
        <taxon>Bacteroidota</taxon>
        <taxon>Bacteroidia</taxon>
        <taxon>Marinilabiliales</taxon>
        <taxon>Marinilabiliaceae</taxon>
        <taxon>Saccharicrinis</taxon>
    </lineage>
</organism>
<reference evidence="1 2" key="1">
    <citation type="journal article" date="2014" name="Genome Announc.">
        <title>Draft Genome Sequence of Cytophaga fermentans JCM 21142T, a Facultative Anaerobe Isolated from Marine Mud.</title>
        <authorList>
            <person name="Starns D."/>
            <person name="Oshima K."/>
            <person name="Suda W."/>
            <person name="Iino T."/>
            <person name="Yuki M."/>
            <person name="Inoue J."/>
            <person name="Kitamura K."/>
            <person name="Iida T."/>
            <person name="Darby A."/>
            <person name="Hattori M."/>
            <person name="Ohkuma M."/>
        </authorList>
    </citation>
    <scope>NUCLEOTIDE SEQUENCE [LARGE SCALE GENOMIC DNA]</scope>
    <source>
        <strain evidence="1 2">JCM 21142</strain>
    </source>
</reference>
<dbReference type="PROSITE" id="PS51257">
    <property type="entry name" value="PROKAR_LIPOPROTEIN"/>
    <property type="match status" value="1"/>
</dbReference>
<dbReference type="NCBIfam" id="TIGR03512">
    <property type="entry name" value="GldD_lipo"/>
    <property type="match status" value="1"/>
</dbReference>
<dbReference type="InterPro" id="IPR019850">
    <property type="entry name" value="GldD-like"/>
</dbReference>
<dbReference type="eggNOG" id="ENOG502ZRB2">
    <property type="taxonomic scope" value="Bacteria"/>
</dbReference>
<protein>
    <submittedName>
        <fullName evidence="1">Gliding motility-associated lipoprotein GldD</fullName>
    </submittedName>
</protein>
<dbReference type="EMBL" id="BAMD01000053">
    <property type="protein sequence ID" value="GAF04705.1"/>
    <property type="molecule type" value="Genomic_DNA"/>
</dbReference>
<dbReference type="RefSeq" id="WP_027473073.1">
    <property type="nucleotide sequence ID" value="NZ_BAMD01000053.1"/>
</dbReference>
<dbReference type="OrthoDB" id="679501at2"/>
<sequence length="196" mass="22923">MKNVIIIFGLTFMLFLLSCKHHGTPKPRAYYRITFPAHEYQPLNEECPYRFDVPVYANILKDTRSHNAEKYWYNMDYPTLNGTVHISYKTVNNNINELLEDSRKLAYKHSVKADAIGERLFVSEEKRVYGTLYDIKGNAASSVQFYLTDSTQHFVRGSLYFDAIPNKDSLAPVINFVKEDISHLMETFEWKEMPNF</sequence>